<keyword evidence="7" id="KW-0812">Transmembrane</keyword>
<evidence type="ECO:0008006" key="10">
    <source>
        <dbReference type="Google" id="ProtNLM"/>
    </source>
</evidence>
<feature type="compositionally biased region" description="Polar residues" evidence="6">
    <location>
        <begin position="269"/>
        <end position="278"/>
    </location>
</feature>
<evidence type="ECO:0000256" key="3">
    <source>
        <dbReference type="ARBA" id="ARBA00007691"/>
    </source>
</evidence>
<comment type="similarity">
    <text evidence="3">Belongs to the GASK family.</text>
</comment>
<dbReference type="OrthoDB" id="10011371at2759"/>
<name>A0A3B3XXM1_9TELE</name>
<evidence type="ECO:0000256" key="2">
    <source>
        <dbReference type="ARBA" id="ARBA00004555"/>
    </source>
</evidence>
<feature type="region of interest" description="Disordered" evidence="6">
    <location>
        <begin position="235"/>
        <end position="254"/>
    </location>
</feature>
<dbReference type="CTD" id="729085"/>
<evidence type="ECO:0000256" key="4">
    <source>
        <dbReference type="ARBA" id="ARBA00023034"/>
    </source>
</evidence>
<dbReference type="GO" id="GO:0005794">
    <property type="term" value="C:Golgi apparatus"/>
    <property type="evidence" value="ECO:0007669"/>
    <property type="project" value="UniProtKB-SubCell"/>
</dbReference>
<dbReference type="AlphaFoldDB" id="A0A3B3XXM1"/>
<dbReference type="PANTHER" id="PTHR15905">
    <property type="entry name" value="GOLGI-ASSOCIATED KINASE 1B-RELATED"/>
    <property type="match status" value="1"/>
</dbReference>
<dbReference type="Proteomes" id="UP000261480">
    <property type="component" value="Unplaced"/>
</dbReference>
<evidence type="ECO:0000313" key="8">
    <source>
        <dbReference type="Ensembl" id="ENSPMEP00000019827.1"/>
    </source>
</evidence>
<dbReference type="KEGG" id="pmei:106917539"/>
<feature type="compositionally biased region" description="Basic and acidic residues" evidence="6">
    <location>
        <begin position="279"/>
        <end position="295"/>
    </location>
</feature>
<feature type="transmembrane region" description="Helical" evidence="7">
    <location>
        <begin position="85"/>
        <end position="108"/>
    </location>
</feature>
<reference evidence="8" key="2">
    <citation type="submission" date="2025-09" db="UniProtKB">
        <authorList>
            <consortium name="Ensembl"/>
        </authorList>
    </citation>
    <scope>IDENTIFICATION</scope>
</reference>
<keyword evidence="7" id="KW-1133">Transmembrane helix</keyword>
<protein>
    <recommendedName>
        <fullName evidence="10">Golgi associated kinase 1A</fullName>
    </recommendedName>
</protein>
<proteinExistence type="inferred from homology"/>
<sequence>MTLSAGAASRSGAVIIPPLPAGRDAAVLHPQRISGWPLHGEPGIPFSSWDGSGISQLSSGKECFRSGTANMNWRVWSKLCCGPRWIVLLSPLLLLFLMIFVMAVTLPLPVPPADVDRQPSRILSAAGKLKPRVVEPAALNGFQQPAPHIHSRTWRRSSGKEMSTHSALLKAVANSAGAVKVRSHPDFHNKKQRNQDMADVFAQSQRSDFTGNNMELQSRTKPSSHIAVVKHTLHTHTHLKGNVSTTDHKSSAADTIKRVRKAAHRHTHQVTVRQTTDSQTREKQNQSHTSLERHGKAPKHSGKRGSVGKEEMPSSDLREDRHLSLDDREAASDVEATAQQGVRDWCQGLTELDFSDVDQRKIRIGGDLQHLHWLSRDDIEKMELLAGGEVVSKSRVPAHGQVLQVALDLPAPHQNIPALRDSQQPGAGHSGRCQRGLCSLVKRPDDWFEVFAFHLDRVLGLNRSLPAVLRTFHDHILPYRFTDGEPRPAVWWDPDIQHLDDKDSDQNSVPLSWVQYQKLLRAQCGNQTGLSSEPCVGVLHAEWGRLALFDFLLQVNDRLDRNCCGFTPDPAELCVENRLNIKCGNSKELQLVHILVRKTDPSRLVFIDNAGRPKQSSSNLNFRLLEGIDEFPEKAVSVLRSGCLEHLLLRSLYVDKEFWESRGGYTALRPLVRLVEERGHYILQHIRNKRIHLRRDL</sequence>
<dbReference type="RefSeq" id="XP_014842065.1">
    <property type="nucleotide sequence ID" value="XM_014986579.1"/>
</dbReference>
<feature type="region of interest" description="Disordered" evidence="6">
    <location>
        <begin position="259"/>
        <end position="321"/>
    </location>
</feature>
<evidence type="ECO:0000256" key="6">
    <source>
        <dbReference type="SAM" id="MobiDB-lite"/>
    </source>
</evidence>
<evidence type="ECO:0000256" key="1">
    <source>
        <dbReference type="ARBA" id="ARBA00004308"/>
    </source>
</evidence>
<feature type="compositionally biased region" description="Basic and acidic residues" evidence="6">
    <location>
        <begin position="307"/>
        <end position="321"/>
    </location>
</feature>
<comment type="subcellular location">
    <subcellularLocation>
        <location evidence="1">Endomembrane system</location>
    </subcellularLocation>
    <subcellularLocation>
        <location evidence="2">Golgi apparatus</location>
    </subcellularLocation>
</comment>
<dbReference type="PANTHER" id="PTHR15905:SF5">
    <property type="entry name" value="GOLGI-ASSOCIATED KINASE 1A"/>
    <property type="match status" value="1"/>
</dbReference>
<keyword evidence="5 7" id="KW-0472">Membrane</keyword>
<dbReference type="Ensembl" id="ENSPMET00000029308.1">
    <property type="protein sequence ID" value="ENSPMEP00000019827.1"/>
    <property type="gene ID" value="ENSPMEG00000022859.1"/>
</dbReference>
<evidence type="ECO:0000256" key="7">
    <source>
        <dbReference type="SAM" id="Phobius"/>
    </source>
</evidence>
<feature type="compositionally biased region" description="Basic residues" evidence="6">
    <location>
        <begin position="259"/>
        <end position="268"/>
    </location>
</feature>
<evidence type="ECO:0000256" key="5">
    <source>
        <dbReference type="ARBA" id="ARBA00023136"/>
    </source>
</evidence>
<keyword evidence="4" id="KW-0333">Golgi apparatus</keyword>
<dbReference type="GeneID" id="106917539"/>
<reference evidence="8" key="1">
    <citation type="submission" date="2025-08" db="UniProtKB">
        <authorList>
            <consortium name="Ensembl"/>
        </authorList>
    </citation>
    <scope>IDENTIFICATION</scope>
</reference>
<dbReference type="STRING" id="48701.ENSPMEP00000019827"/>
<dbReference type="InterPro" id="IPR029207">
    <property type="entry name" value="FAM198"/>
</dbReference>
<evidence type="ECO:0000313" key="9">
    <source>
        <dbReference type="Proteomes" id="UP000261480"/>
    </source>
</evidence>
<keyword evidence="9" id="KW-1185">Reference proteome</keyword>
<dbReference type="Pfam" id="PF15051">
    <property type="entry name" value="FAM198"/>
    <property type="match status" value="1"/>
</dbReference>
<organism evidence="8 9">
    <name type="scientific">Poecilia mexicana</name>
    <dbReference type="NCBI Taxonomy" id="48701"/>
    <lineage>
        <taxon>Eukaryota</taxon>
        <taxon>Metazoa</taxon>
        <taxon>Chordata</taxon>
        <taxon>Craniata</taxon>
        <taxon>Vertebrata</taxon>
        <taxon>Euteleostomi</taxon>
        <taxon>Actinopterygii</taxon>
        <taxon>Neopterygii</taxon>
        <taxon>Teleostei</taxon>
        <taxon>Neoteleostei</taxon>
        <taxon>Acanthomorphata</taxon>
        <taxon>Ovalentaria</taxon>
        <taxon>Atherinomorphae</taxon>
        <taxon>Cyprinodontiformes</taxon>
        <taxon>Poeciliidae</taxon>
        <taxon>Poeciliinae</taxon>
        <taxon>Poecilia</taxon>
    </lineage>
</organism>
<accession>A0A3B3XXM1</accession>